<protein>
    <submittedName>
        <fullName evidence="2">Uncharacterized protein</fullName>
    </submittedName>
</protein>
<dbReference type="Proteomes" id="UP000024376">
    <property type="component" value="Unassembled WGS sequence"/>
</dbReference>
<reference evidence="3" key="1">
    <citation type="journal article" date="2013" name="Ind. Biotechnol.">
        <title>Comparative genomics analysis of Trichoderma reesei strains.</title>
        <authorList>
            <person name="Koike H."/>
            <person name="Aerts A."/>
            <person name="LaButti K."/>
            <person name="Grigoriev I.V."/>
            <person name="Baker S.E."/>
        </authorList>
    </citation>
    <scope>NUCLEOTIDE SEQUENCE [LARGE SCALE GENOMIC DNA]</scope>
    <source>
        <strain evidence="3">ATCC 56765 / BCRC 32924 / NRRL 11460 / Rut C-30</strain>
    </source>
</reference>
<organism evidence="2 3">
    <name type="scientific">Hypocrea jecorina (strain ATCC 56765 / BCRC 32924 / NRRL 11460 / Rut C-30)</name>
    <name type="common">Trichoderma reesei</name>
    <dbReference type="NCBI Taxonomy" id="1344414"/>
    <lineage>
        <taxon>Eukaryota</taxon>
        <taxon>Fungi</taxon>
        <taxon>Dikarya</taxon>
        <taxon>Ascomycota</taxon>
        <taxon>Pezizomycotina</taxon>
        <taxon>Sordariomycetes</taxon>
        <taxon>Hypocreomycetidae</taxon>
        <taxon>Hypocreales</taxon>
        <taxon>Hypocreaceae</taxon>
        <taxon>Trichoderma</taxon>
    </lineage>
</organism>
<feature type="region of interest" description="Disordered" evidence="1">
    <location>
        <begin position="1"/>
        <end position="89"/>
    </location>
</feature>
<evidence type="ECO:0000256" key="1">
    <source>
        <dbReference type="SAM" id="MobiDB-lite"/>
    </source>
</evidence>
<sequence>MTLDATLSSHAASLQLPSSAVGGGTKSSGSKGPSTCRFSQALRSASVRESASDSSYSDSSSPSSSSSSVSSPCSSTENSDHPMKLVIHDPLPAVPRRISLLTSASASSSVSRSSSSSLSSRSTKSGPASSWFGKYEPSSVTRSAGVMSWLRLPWLL</sequence>
<dbReference type="AlphaFoldDB" id="A0A024S167"/>
<evidence type="ECO:0000313" key="3">
    <source>
        <dbReference type="Proteomes" id="UP000024376"/>
    </source>
</evidence>
<dbReference type="EMBL" id="KI911158">
    <property type="protein sequence ID" value="ETR99088.1"/>
    <property type="molecule type" value="Genomic_DNA"/>
</dbReference>
<feature type="region of interest" description="Disordered" evidence="1">
    <location>
        <begin position="103"/>
        <end position="142"/>
    </location>
</feature>
<evidence type="ECO:0000313" key="2">
    <source>
        <dbReference type="EMBL" id="ETR99088.1"/>
    </source>
</evidence>
<feature type="compositionally biased region" description="Low complexity" evidence="1">
    <location>
        <begin position="103"/>
        <end position="125"/>
    </location>
</feature>
<dbReference type="KEGG" id="trr:M419DRAFT_120237"/>
<accession>A0A024S167</accession>
<name>A0A024S167_HYPJR</name>
<feature type="compositionally biased region" description="Basic and acidic residues" evidence="1">
    <location>
        <begin position="78"/>
        <end position="87"/>
    </location>
</feature>
<gene>
    <name evidence="2" type="ORF">M419DRAFT_120237</name>
</gene>
<feature type="compositionally biased region" description="Low complexity" evidence="1">
    <location>
        <begin position="43"/>
        <end position="75"/>
    </location>
</feature>
<dbReference type="HOGENOM" id="CLU_1687995_0_0_1"/>
<feature type="compositionally biased region" description="Polar residues" evidence="1">
    <location>
        <begin position="1"/>
        <end position="17"/>
    </location>
</feature>
<proteinExistence type="predicted"/>